<accession>A0A286TWR2</accession>
<organism evidence="8 9">
    <name type="scientific">Candidatus Scalindua japonica</name>
    <dbReference type="NCBI Taxonomy" id="1284222"/>
    <lineage>
        <taxon>Bacteria</taxon>
        <taxon>Pseudomonadati</taxon>
        <taxon>Planctomycetota</taxon>
        <taxon>Candidatus Brocadiia</taxon>
        <taxon>Candidatus Brocadiales</taxon>
        <taxon>Candidatus Scalinduaceae</taxon>
        <taxon>Candidatus Scalindua</taxon>
    </lineage>
</organism>
<dbReference type="EMBL" id="BAOS01000010">
    <property type="protein sequence ID" value="GAX60329.1"/>
    <property type="molecule type" value="Genomic_DNA"/>
</dbReference>
<proteinExistence type="predicted"/>
<keyword evidence="4" id="KW-0175">Coiled coil</keyword>
<feature type="transmembrane region" description="Helical" evidence="6">
    <location>
        <begin position="15"/>
        <end position="37"/>
    </location>
</feature>
<evidence type="ECO:0000259" key="7">
    <source>
        <dbReference type="Pfam" id="PF13442"/>
    </source>
</evidence>
<dbReference type="InterPro" id="IPR036909">
    <property type="entry name" value="Cyt_c-like_dom_sf"/>
</dbReference>
<sequence>MDTVLKLLFFESCKLRLILTSIITLSIILVSNIVFAIESVKIEKAEYKSEDNELQVEVKIIEERRWRRHTVSLFDDITGEFLAEKRGRDETIKFKFSPISEPDVPCKVLAEVEGMKVSKDVKNAPITCSDGGGNDGGNGDDKNLISLHDRNSPQYDKNCTSCHVAILVEESLVPSILTAHTSMLLETPGEKDNEKCGWCHRNVDLVQGSAGNLRKQVKADLCAVCHGDDFGEAKRYYQTSITDGEILYELTCAFCHNDLSNSEVKGKKSKEIREKIREDKGGMKPLDELSPSQVRAIANALANVEGGDNDSSDD</sequence>
<keyword evidence="6" id="KW-0472">Membrane</keyword>
<dbReference type="AlphaFoldDB" id="A0A286TWR2"/>
<dbReference type="Proteomes" id="UP000218542">
    <property type="component" value="Unassembled WGS sequence"/>
</dbReference>
<dbReference type="SUPFAM" id="SSF48695">
    <property type="entry name" value="Multiheme cytochromes"/>
    <property type="match status" value="1"/>
</dbReference>
<keyword evidence="1" id="KW-0349">Heme</keyword>
<dbReference type="OrthoDB" id="5427780at2"/>
<reference evidence="9" key="1">
    <citation type="journal article" date="2017" name="Environ. Microbiol. Rep.">
        <title>Genetic Diversity of Marine Anaerobic Ammonium-Oxidizing Bacteria as Revealed by Genomic and Proteomic Analyses of 'Candidatus Scalindua japonica'.</title>
        <authorList>
            <person name="Oshiki M."/>
            <person name="Mizuto K."/>
            <person name="Kimura Z."/>
            <person name="Kindaichi T."/>
            <person name="Satoh H."/>
            <person name="Okabe S."/>
        </authorList>
    </citation>
    <scope>NUCLEOTIDE SEQUENCE [LARGE SCALE GENOMIC DNA]</scope>
    <source>
        <strain evidence="9">husup-a2</strain>
    </source>
</reference>
<dbReference type="GO" id="GO:0046872">
    <property type="term" value="F:metal ion binding"/>
    <property type="evidence" value="ECO:0007669"/>
    <property type="project" value="UniProtKB-KW"/>
</dbReference>
<dbReference type="RefSeq" id="WP_096893627.1">
    <property type="nucleotide sequence ID" value="NZ_BAOS01000010.1"/>
</dbReference>
<feature type="compositionally biased region" description="Basic and acidic residues" evidence="5">
    <location>
        <begin position="269"/>
        <end position="287"/>
    </location>
</feature>
<evidence type="ECO:0000256" key="4">
    <source>
        <dbReference type="SAM" id="Coils"/>
    </source>
</evidence>
<feature type="coiled-coil region" evidence="4">
    <location>
        <begin position="37"/>
        <end position="64"/>
    </location>
</feature>
<evidence type="ECO:0000256" key="1">
    <source>
        <dbReference type="ARBA" id="ARBA00022617"/>
    </source>
</evidence>
<keyword evidence="2" id="KW-0479">Metal-binding</keyword>
<dbReference type="InterPro" id="IPR009056">
    <property type="entry name" value="Cyt_c-like_dom"/>
</dbReference>
<dbReference type="Gene3D" id="3.90.10.10">
    <property type="entry name" value="Cytochrome C3"/>
    <property type="match status" value="1"/>
</dbReference>
<evidence type="ECO:0000313" key="8">
    <source>
        <dbReference type="EMBL" id="GAX60329.1"/>
    </source>
</evidence>
<gene>
    <name evidence="8" type="ORF">SCALIN_C10_0089</name>
</gene>
<protein>
    <recommendedName>
        <fullName evidence="7">Cytochrome c domain-containing protein</fullName>
    </recommendedName>
</protein>
<evidence type="ECO:0000256" key="5">
    <source>
        <dbReference type="SAM" id="MobiDB-lite"/>
    </source>
</evidence>
<evidence type="ECO:0000256" key="2">
    <source>
        <dbReference type="ARBA" id="ARBA00022723"/>
    </source>
</evidence>
<keyword evidence="9" id="KW-1185">Reference proteome</keyword>
<keyword evidence="6" id="KW-1133">Transmembrane helix</keyword>
<dbReference type="InterPro" id="IPR036280">
    <property type="entry name" value="Multihaem_cyt_sf"/>
</dbReference>
<keyword evidence="6" id="KW-0812">Transmembrane</keyword>
<dbReference type="GO" id="GO:0009055">
    <property type="term" value="F:electron transfer activity"/>
    <property type="evidence" value="ECO:0007669"/>
    <property type="project" value="InterPro"/>
</dbReference>
<feature type="domain" description="Cytochrome c" evidence="7">
    <location>
        <begin position="241"/>
        <end position="298"/>
    </location>
</feature>
<name>A0A286TWR2_9BACT</name>
<dbReference type="SUPFAM" id="SSF46626">
    <property type="entry name" value="Cytochrome c"/>
    <property type="match status" value="1"/>
</dbReference>
<comment type="caution">
    <text evidence="8">The sequence shown here is derived from an EMBL/GenBank/DDBJ whole genome shotgun (WGS) entry which is preliminary data.</text>
</comment>
<evidence type="ECO:0000256" key="3">
    <source>
        <dbReference type="ARBA" id="ARBA00023004"/>
    </source>
</evidence>
<evidence type="ECO:0000313" key="9">
    <source>
        <dbReference type="Proteomes" id="UP000218542"/>
    </source>
</evidence>
<feature type="region of interest" description="Disordered" evidence="5">
    <location>
        <begin position="269"/>
        <end position="288"/>
    </location>
</feature>
<dbReference type="Pfam" id="PF13442">
    <property type="entry name" value="Cytochrome_CBB3"/>
    <property type="match status" value="1"/>
</dbReference>
<keyword evidence="3" id="KW-0408">Iron</keyword>
<dbReference type="GO" id="GO:0020037">
    <property type="term" value="F:heme binding"/>
    <property type="evidence" value="ECO:0007669"/>
    <property type="project" value="InterPro"/>
</dbReference>
<evidence type="ECO:0000256" key="6">
    <source>
        <dbReference type="SAM" id="Phobius"/>
    </source>
</evidence>